<accession>A0ABV9DF74</accession>
<dbReference type="Gene3D" id="1.25.40.10">
    <property type="entry name" value="Tetratricopeptide repeat domain"/>
    <property type="match status" value="1"/>
</dbReference>
<reference evidence="3" key="1">
    <citation type="journal article" date="2019" name="Int. J. Syst. Evol. Microbiol.">
        <title>The Global Catalogue of Microorganisms (GCM) 10K type strain sequencing project: providing services to taxonomists for standard genome sequencing and annotation.</title>
        <authorList>
            <consortium name="The Broad Institute Genomics Platform"/>
            <consortium name="The Broad Institute Genome Sequencing Center for Infectious Disease"/>
            <person name="Wu L."/>
            <person name="Ma J."/>
        </authorList>
    </citation>
    <scope>NUCLEOTIDE SEQUENCE [LARGE SCALE GENOMIC DNA]</scope>
    <source>
        <strain evidence="3">JCM 3369</strain>
    </source>
</reference>
<dbReference type="RefSeq" id="WP_122824435.1">
    <property type="nucleotide sequence ID" value="NZ_CP033325.1"/>
</dbReference>
<feature type="region of interest" description="Disordered" evidence="1">
    <location>
        <begin position="207"/>
        <end position="329"/>
    </location>
</feature>
<gene>
    <name evidence="2" type="ORF">ACFO3F_14610</name>
</gene>
<dbReference type="Proteomes" id="UP001595955">
    <property type="component" value="Unassembled WGS sequence"/>
</dbReference>
<evidence type="ECO:0000256" key="1">
    <source>
        <dbReference type="SAM" id="MobiDB-lite"/>
    </source>
</evidence>
<evidence type="ECO:0000313" key="3">
    <source>
        <dbReference type="Proteomes" id="UP001595955"/>
    </source>
</evidence>
<proteinExistence type="predicted"/>
<name>A0ABV9DF74_9MICO</name>
<keyword evidence="3" id="KW-1185">Reference proteome</keyword>
<feature type="compositionally biased region" description="Acidic residues" evidence="1">
    <location>
        <begin position="296"/>
        <end position="329"/>
    </location>
</feature>
<feature type="compositionally biased region" description="Acidic residues" evidence="1">
    <location>
        <begin position="219"/>
        <end position="287"/>
    </location>
</feature>
<protein>
    <recommendedName>
        <fullName evidence="4">Replicase polyprotein 1ab</fullName>
    </recommendedName>
</protein>
<evidence type="ECO:0000313" key="2">
    <source>
        <dbReference type="EMBL" id="MFC4556483.1"/>
    </source>
</evidence>
<sequence>MLDRAARKHLRSLSKDNADGVAQHLVMAGRLIDVDPELAYAHAQSALRRAARIDIVREAVALTAYATERYAEALRELRTVRRLSGVDAYRAMEADCERGLGRPERALSVLAEAPAPETQQDRVELAIVASGARTDLGEHEAALSVLERAEDGTTDRELLTRLALVRADVLVALGRSDEAAALRESVGGVDVHEDVFVTDLLSEAEDGEIEDLSAAQDAPVDETERVDETDETDEIDEAEPDEAEPVDEADEAEPVAETEETERVDETDEADEAEPVGEIDEIDEAEPVGEAVRVDEADEADEIDEAEPVDETDEVQADQADDEGEEPTV</sequence>
<dbReference type="EMBL" id="JBHSGF010000012">
    <property type="protein sequence ID" value="MFC4556483.1"/>
    <property type="molecule type" value="Genomic_DNA"/>
</dbReference>
<evidence type="ECO:0008006" key="4">
    <source>
        <dbReference type="Google" id="ProtNLM"/>
    </source>
</evidence>
<organism evidence="2 3">
    <name type="scientific">Georgenia faecalis</name>
    <dbReference type="NCBI Taxonomy" id="2483799"/>
    <lineage>
        <taxon>Bacteria</taxon>
        <taxon>Bacillati</taxon>
        <taxon>Actinomycetota</taxon>
        <taxon>Actinomycetes</taxon>
        <taxon>Micrococcales</taxon>
        <taxon>Bogoriellaceae</taxon>
        <taxon>Georgenia</taxon>
    </lineage>
</organism>
<dbReference type="InterPro" id="IPR011990">
    <property type="entry name" value="TPR-like_helical_dom_sf"/>
</dbReference>
<comment type="caution">
    <text evidence="2">The sequence shown here is derived from an EMBL/GenBank/DDBJ whole genome shotgun (WGS) entry which is preliminary data.</text>
</comment>